<comment type="caution">
    <text evidence="1">The sequence shown here is derived from an EMBL/GenBank/DDBJ whole genome shotgun (WGS) entry which is preliminary data.</text>
</comment>
<reference evidence="1" key="2">
    <citation type="journal article" date="2023" name="Microbiol Resour">
        <title>Decontamination and Annotation of the Draft Genome Sequence of the Oomycete Lagenidium giganteum ARSEF 373.</title>
        <authorList>
            <person name="Morgan W.R."/>
            <person name="Tartar A."/>
        </authorList>
    </citation>
    <scope>NUCLEOTIDE SEQUENCE</scope>
    <source>
        <strain evidence="1">ARSEF 373</strain>
    </source>
</reference>
<sequence length="160" mass="17609">MNTGYGICGHKNSFNSGVKIGNYVEDRIGGDLARTSRPRALSGATEVNANFVDPKDMPDKCAHAPKENLVDRTLLRAGLPYNLIFEHGVAHTPTAAELQTKYVPTSCEVGGGLNTPVQTTQQQSLRMKELEIKRTRQAREQKHGYVTSTQAIVPATFRRK</sequence>
<gene>
    <name evidence="1" type="ORF">N0F65_000407</name>
</gene>
<evidence type="ECO:0000313" key="1">
    <source>
        <dbReference type="EMBL" id="DBA00116.1"/>
    </source>
</evidence>
<dbReference type="Proteomes" id="UP001146120">
    <property type="component" value="Unassembled WGS sequence"/>
</dbReference>
<dbReference type="EMBL" id="DAKRPA010000070">
    <property type="protein sequence ID" value="DBA00116.1"/>
    <property type="molecule type" value="Genomic_DNA"/>
</dbReference>
<dbReference type="AlphaFoldDB" id="A0AAV2YYM4"/>
<reference evidence="1" key="1">
    <citation type="submission" date="2022-11" db="EMBL/GenBank/DDBJ databases">
        <authorList>
            <person name="Morgan W.R."/>
            <person name="Tartar A."/>
        </authorList>
    </citation>
    <scope>NUCLEOTIDE SEQUENCE</scope>
    <source>
        <strain evidence="1">ARSEF 373</strain>
    </source>
</reference>
<keyword evidence="2" id="KW-1185">Reference proteome</keyword>
<organism evidence="1 2">
    <name type="scientific">Lagenidium giganteum</name>
    <dbReference type="NCBI Taxonomy" id="4803"/>
    <lineage>
        <taxon>Eukaryota</taxon>
        <taxon>Sar</taxon>
        <taxon>Stramenopiles</taxon>
        <taxon>Oomycota</taxon>
        <taxon>Peronosporomycetes</taxon>
        <taxon>Pythiales</taxon>
        <taxon>Pythiaceae</taxon>
    </lineage>
</organism>
<accession>A0AAV2YYM4</accession>
<name>A0AAV2YYM4_9STRA</name>
<protein>
    <submittedName>
        <fullName evidence="1">Uncharacterized protein</fullName>
    </submittedName>
</protein>
<proteinExistence type="predicted"/>
<evidence type="ECO:0000313" key="2">
    <source>
        <dbReference type="Proteomes" id="UP001146120"/>
    </source>
</evidence>